<dbReference type="Proteomes" id="UP000028837">
    <property type="component" value="Unassembled WGS sequence"/>
</dbReference>
<keyword evidence="1" id="KW-0472">Membrane</keyword>
<feature type="non-terminal residue" evidence="1">
    <location>
        <position position="1"/>
    </location>
</feature>
<evidence type="ECO:0000313" key="2">
    <source>
        <dbReference type="Proteomes" id="UP000028837"/>
    </source>
</evidence>
<accession>A0A086JEX8</accession>
<comment type="caution">
    <text evidence="1">The sequence shown here is derived from an EMBL/GenBank/DDBJ whole genome shotgun (WGS) entry which is preliminary data.</text>
</comment>
<proteinExistence type="predicted"/>
<dbReference type="AlphaFoldDB" id="A0A086JEX8"/>
<evidence type="ECO:0000313" key="1">
    <source>
        <dbReference type="EMBL" id="KFG30696.1"/>
    </source>
</evidence>
<reference evidence="1 2" key="1">
    <citation type="submission" date="2014-02" db="EMBL/GenBank/DDBJ databases">
        <authorList>
            <person name="Sibley D."/>
            <person name="Venepally P."/>
            <person name="Karamycheva S."/>
            <person name="Hadjithomas M."/>
            <person name="Khan A."/>
            <person name="Brunk B."/>
            <person name="Roos D."/>
            <person name="Caler E."/>
            <person name="Lorenzi H."/>
        </authorList>
    </citation>
    <scope>NUCLEOTIDE SEQUENCE [LARGE SCALE GENOMIC DNA]</scope>
    <source>
        <strain evidence="1 2">GAB2-2007-GAL-DOM2</strain>
    </source>
</reference>
<sequence>LTLKNTKKQIFSTCTRKRPIQEKNEHTNHTIRNATTHCFVPAYACTHVHTTDMHLLCMYILYNIYIYMYMCASTFTCR</sequence>
<protein>
    <submittedName>
        <fullName evidence="1">Putative transmembrane protein</fullName>
    </submittedName>
</protein>
<gene>
    <name evidence="1" type="ORF">TGDOM2_401320</name>
</gene>
<keyword evidence="1" id="KW-0812">Transmembrane</keyword>
<organism evidence="1 2">
    <name type="scientific">Toxoplasma gondii GAB2-2007-GAL-DOM2</name>
    <dbReference type="NCBI Taxonomy" id="1130820"/>
    <lineage>
        <taxon>Eukaryota</taxon>
        <taxon>Sar</taxon>
        <taxon>Alveolata</taxon>
        <taxon>Apicomplexa</taxon>
        <taxon>Conoidasida</taxon>
        <taxon>Coccidia</taxon>
        <taxon>Eucoccidiorida</taxon>
        <taxon>Eimeriorina</taxon>
        <taxon>Sarcocystidae</taxon>
        <taxon>Toxoplasma</taxon>
    </lineage>
</organism>
<dbReference type="VEuPathDB" id="ToxoDB:TGDOM2_401320"/>
<dbReference type="EMBL" id="AHZU02001600">
    <property type="protein sequence ID" value="KFG30696.1"/>
    <property type="molecule type" value="Genomic_DNA"/>
</dbReference>
<name>A0A086JEX8_TOXGO</name>